<gene>
    <name evidence="4" type="ORF">GC722_12750</name>
</gene>
<protein>
    <submittedName>
        <fullName evidence="4">DUF1707 domain-containing protein</fullName>
    </submittedName>
</protein>
<feature type="compositionally biased region" description="Basic and acidic residues" evidence="1">
    <location>
        <begin position="12"/>
        <end position="22"/>
    </location>
</feature>
<dbReference type="InterPro" id="IPR012551">
    <property type="entry name" value="DUF1707_SHOCT-like"/>
</dbReference>
<keyword evidence="2" id="KW-1133">Transmembrane helix</keyword>
<feature type="region of interest" description="Disordered" evidence="1">
    <location>
        <begin position="1"/>
        <end position="22"/>
    </location>
</feature>
<evidence type="ECO:0000313" key="5">
    <source>
        <dbReference type="Proteomes" id="UP000435304"/>
    </source>
</evidence>
<evidence type="ECO:0000256" key="1">
    <source>
        <dbReference type="SAM" id="MobiDB-lite"/>
    </source>
</evidence>
<keyword evidence="2" id="KW-0472">Membrane</keyword>
<evidence type="ECO:0000259" key="3">
    <source>
        <dbReference type="Pfam" id="PF08044"/>
    </source>
</evidence>
<sequence length="121" mass="13040">MEELPISSRYRSRPDEPLAEQERAELNERLNAAFADGALVEEEYRQRMDLLFAARTLGDLVPVVQGLPASPTHAVPAIVAQDGRPGELSEPRRPRGLAPLAVGGGVLLALLVVLLLVLLLG</sequence>
<evidence type="ECO:0000313" key="4">
    <source>
        <dbReference type="EMBL" id="MVA76885.1"/>
    </source>
</evidence>
<keyword evidence="2" id="KW-0812">Transmembrane</keyword>
<feature type="domain" description="DUF1707" evidence="3">
    <location>
        <begin position="20"/>
        <end position="68"/>
    </location>
</feature>
<name>A0A6A9UYC7_9ACTN</name>
<accession>A0A6A9UYC7</accession>
<comment type="caution">
    <text evidence="4">The sequence shown here is derived from an EMBL/GenBank/DDBJ whole genome shotgun (WGS) entry which is preliminary data.</text>
</comment>
<dbReference type="Proteomes" id="UP000435304">
    <property type="component" value="Unassembled WGS sequence"/>
</dbReference>
<proteinExistence type="predicted"/>
<feature type="transmembrane region" description="Helical" evidence="2">
    <location>
        <begin position="97"/>
        <end position="120"/>
    </location>
</feature>
<reference evidence="4 5" key="1">
    <citation type="submission" date="2019-12" db="EMBL/GenBank/DDBJ databases">
        <title>Auraticoccus cholistani sp. nov., an actinomycete isolated from soil of Cholistan desert.</title>
        <authorList>
            <person name="Cheema M.T."/>
        </authorList>
    </citation>
    <scope>NUCLEOTIDE SEQUENCE [LARGE SCALE GENOMIC DNA]</scope>
    <source>
        <strain evidence="4 5">F435</strain>
    </source>
</reference>
<dbReference type="Pfam" id="PF08044">
    <property type="entry name" value="DUF1707"/>
    <property type="match status" value="1"/>
</dbReference>
<dbReference type="RefSeq" id="WP_156610767.1">
    <property type="nucleotide sequence ID" value="NZ_WPCU01000008.1"/>
</dbReference>
<organism evidence="4 5">
    <name type="scientific">Auraticoccus cholistanensis</name>
    <dbReference type="NCBI Taxonomy" id="2656650"/>
    <lineage>
        <taxon>Bacteria</taxon>
        <taxon>Bacillati</taxon>
        <taxon>Actinomycetota</taxon>
        <taxon>Actinomycetes</taxon>
        <taxon>Propionibacteriales</taxon>
        <taxon>Propionibacteriaceae</taxon>
        <taxon>Auraticoccus</taxon>
    </lineage>
</organism>
<dbReference type="EMBL" id="WPCU01000008">
    <property type="protein sequence ID" value="MVA76885.1"/>
    <property type="molecule type" value="Genomic_DNA"/>
</dbReference>
<dbReference type="AlphaFoldDB" id="A0A6A9UYC7"/>
<evidence type="ECO:0000256" key="2">
    <source>
        <dbReference type="SAM" id="Phobius"/>
    </source>
</evidence>
<keyword evidence="5" id="KW-1185">Reference proteome</keyword>